<dbReference type="InterPro" id="IPR020103">
    <property type="entry name" value="PsdUridine_synth_cat_dom_sf"/>
</dbReference>
<comment type="function">
    <text evidence="9">Responsible for synthesis of pseudouridine from uracil.</text>
</comment>
<organism evidence="11 12">
    <name type="scientific">Roseovarius nubinhibens (strain ATCC BAA-591 / DSM 15170 / ISM)</name>
    <dbReference type="NCBI Taxonomy" id="89187"/>
    <lineage>
        <taxon>Bacteria</taxon>
        <taxon>Pseudomonadati</taxon>
        <taxon>Pseudomonadota</taxon>
        <taxon>Alphaproteobacteria</taxon>
        <taxon>Rhodobacterales</taxon>
        <taxon>Roseobacteraceae</taxon>
        <taxon>Roseovarius</taxon>
    </lineage>
</organism>
<keyword evidence="2" id="KW-0698">rRNA processing</keyword>
<dbReference type="GO" id="GO:0160142">
    <property type="term" value="F:23S rRNA pseudouridine(746) synthase activity"/>
    <property type="evidence" value="ECO:0007669"/>
    <property type="project" value="UniProtKB-EC"/>
</dbReference>
<evidence type="ECO:0000256" key="3">
    <source>
        <dbReference type="ARBA" id="ARBA00022694"/>
    </source>
</evidence>
<evidence type="ECO:0000313" key="12">
    <source>
        <dbReference type="Proteomes" id="UP000005954"/>
    </source>
</evidence>
<dbReference type="Gene3D" id="3.30.2350.10">
    <property type="entry name" value="Pseudouridine synthase"/>
    <property type="match status" value="1"/>
</dbReference>
<dbReference type="GO" id="GO:0003723">
    <property type="term" value="F:RNA binding"/>
    <property type="evidence" value="ECO:0007669"/>
    <property type="project" value="InterPro"/>
</dbReference>
<dbReference type="AlphaFoldDB" id="A3SM74"/>
<comment type="function">
    <text evidence="7">Dual specificity enzyme that catalyzes the synthesis of pseudouridine from uracil-746 in 23S ribosomal RNA and from uracil-32 in the anticodon stem and loop of transfer RNAs.</text>
</comment>
<comment type="similarity">
    <text evidence="1 9">Belongs to the pseudouridine synthase RluA family.</text>
</comment>
<comment type="catalytic activity">
    <reaction evidence="9">
        <text>a uridine in RNA = a pseudouridine in RNA</text>
        <dbReference type="Rhea" id="RHEA:48348"/>
        <dbReference type="Rhea" id="RHEA-COMP:12068"/>
        <dbReference type="Rhea" id="RHEA-COMP:12069"/>
        <dbReference type="ChEBI" id="CHEBI:65314"/>
        <dbReference type="ChEBI" id="CHEBI:65315"/>
    </reaction>
</comment>
<dbReference type="HOGENOM" id="CLU_016902_11_1_5"/>
<comment type="caution">
    <text evidence="11">The sequence shown here is derived from an EMBL/GenBank/DDBJ whole genome shotgun (WGS) entry which is preliminary data.</text>
</comment>
<dbReference type="GO" id="GO:0160151">
    <property type="term" value="F:tRNA pseudouridine(32) synthase activity"/>
    <property type="evidence" value="ECO:0007669"/>
    <property type="project" value="UniProtKB-EC"/>
</dbReference>
<accession>A3SM74</accession>
<evidence type="ECO:0000256" key="4">
    <source>
        <dbReference type="ARBA" id="ARBA00023235"/>
    </source>
</evidence>
<feature type="domain" description="Pseudouridine synthase RsuA/RluA-like" evidence="10">
    <location>
        <begin position="28"/>
        <end position="173"/>
    </location>
</feature>
<reference evidence="11 12" key="1">
    <citation type="submission" date="2005-12" db="EMBL/GenBank/DDBJ databases">
        <authorList>
            <person name="Moran M.A."/>
            <person name="Ferriera S."/>
            <person name="Johnson J."/>
            <person name="Kravitz S."/>
            <person name="Halpern A."/>
            <person name="Remington K."/>
            <person name="Beeson K."/>
            <person name="Tran B."/>
            <person name="Rogers Y.-H."/>
            <person name="Friedman R."/>
            <person name="Venter J.C."/>
        </authorList>
    </citation>
    <scope>NUCLEOTIDE SEQUENCE [LARGE SCALE GENOMIC DNA]</scope>
    <source>
        <strain evidence="12">ATCC BAA-591 / DSM 15170 / ISM</strain>
    </source>
</reference>
<dbReference type="CDD" id="cd02869">
    <property type="entry name" value="PseudoU_synth_RluA_like"/>
    <property type="match status" value="1"/>
</dbReference>
<comment type="catalytic activity">
    <reaction evidence="5">
        <text>uridine(32) in tRNA = pseudouridine(32) in tRNA</text>
        <dbReference type="Rhea" id="RHEA:42544"/>
        <dbReference type="Rhea" id="RHEA-COMP:10107"/>
        <dbReference type="Rhea" id="RHEA-COMP:10108"/>
        <dbReference type="ChEBI" id="CHEBI:65314"/>
        <dbReference type="ChEBI" id="CHEBI:65315"/>
        <dbReference type="EC" id="5.4.99.28"/>
    </reaction>
</comment>
<evidence type="ECO:0000256" key="9">
    <source>
        <dbReference type="RuleBase" id="RU362028"/>
    </source>
</evidence>
<dbReference type="FunFam" id="3.30.2350.10:FF:000005">
    <property type="entry name" value="Pseudouridine synthase"/>
    <property type="match status" value="1"/>
</dbReference>
<dbReference type="EC" id="5.4.99.-" evidence="9"/>
<evidence type="ECO:0000256" key="1">
    <source>
        <dbReference type="ARBA" id="ARBA00010876"/>
    </source>
</evidence>
<dbReference type="NCBIfam" id="TIGR00005">
    <property type="entry name" value="rluA_subfam"/>
    <property type="match status" value="1"/>
</dbReference>
<proteinExistence type="inferred from homology"/>
<dbReference type="InterPro" id="IPR006145">
    <property type="entry name" value="PsdUridine_synth_RsuA/RluA"/>
</dbReference>
<comment type="catalytic activity">
    <reaction evidence="6">
        <text>uridine(746) in 23S rRNA = pseudouridine(746) in 23S rRNA</text>
        <dbReference type="Rhea" id="RHEA:42548"/>
        <dbReference type="Rhea" id="RHEA-COMP:10109"/>
        <dbReference type="Rhea" id="RHEA-COMP:10110"/>
        <dbReference type="ChEBI" id="CHEBI:65314"/>
        <dbReference type="ChEBI" id="CHEBI:65315"/>
        <dbReference type="EC" id="5.4.99.29"/>
    </reaction>
</comment>
<protein>
    <recommendedName>
        <fullName evidence="9">Pseudouridine synthase</fullName>
        <ecNumber evidence="9">5.4.99.-</ecNumber>
    </recommendedName>
</protein>
<keyword evidence="4 9" id="KW-0413">Isomerase</keyword>
<dbReference type="EMBL" id="AALY01000001">
    <property type="protein sequence ID" value="EAP78455.1"/>
    <property type="molecule type" value="Genomic_DNA"/>
</dbReference>
<evidence type="ECO:0000256" key="5">
    <source>
        <dbReference type="ARBA" id="ARBA00036184"/>
    </source>
</evidence>
<dbReference type="eggNOG" id="COG0564">
    <property type="taxonomic scope" value="Bacteria"/>
</dbReference>
<dbReference type="STRING" id="89187.ISM_09160"/>
<dbReference type="InterPro" id="IPR006225">
    <property type="entry name" value="PsdUridine_synth_RluC/D"/>
</dbReference>
<dbReference type="PANTHER" id="PTHR21600">
    <property type="entry name" value="MITOCHONDRIAL RNA PSEUDOURIDINE SYNTHASE"/>
    <property type="match status" value="1"/>
</dbReference>
<gene>
    <name evidence="11" type="ORF">ISM_09160</name>
</gene>
<keyword evidence="12" id="KW-1185">Reference proteome</keyword>
<evidence type="ECO:0000259" key="10">
    <source>
        <dbReference type="Pfam" id="PF00849"/>
    </source>
</evidence>
<keyword evidence="3" id="KW-0819">tRNA processing</keyword>
<dbReference type="Pfam" id="PF00849">
    <property type="entry name" value="PseudoU_synth_2"/>
    <property type="match status" value="1"/>
</dbReference>
<name>A3SM74_ROSNI</name>
<feature type="active site" evidence="8">
    <location>
        <position position="69"/>
    </location>
</feature>
<sequence length="222" mass="24864">MARAMVQTFDAYDPPQDPLEVIHEDHEMLVVNKPSGLLSVPGKGEHLADCLLARIEAAYPTALLVHRLDRDTSGVMVFALTPHAQRHMSKQFEKRIPKKTYVARVEGHLEPKTGVVDLPLIVDWPNRPLQKVCHETGRAALTEYRVLKARDGESRVRLSPKTGRSHQLRVHMLALGHVILGDPLYATGAAAEHPRLMLHSEELRIRHPDGGQGMQFRAKAPF</sequence>
<evidence type="ECO:0000256" key="7">
    <source>
        <dbReference type="ARBA" id="ARBA00037305"/>
    </source>
</evidence>
<dbReference type="InterPro" id="IPR006224">
    <property type="entry name" value="PsdUridine_synth_RluA-like_CS"/>
</dbReference>
<dbReference type="GO" id="GO:0008033">
    <property type="term" value="P:tRNA processing"/>
    <property type="evidence" value="ECO:0007669"/>
    <property type="project" value="UniProtKB-KW"/>
</dbReference>
<evidence type="ECO:0000313" key="11">
    <source>
        <dbReference type="EMBL" id="EAP78455.1"/>
    </source>
</evidence>
<evidence type="ECO:0000256" key="6">
    <source>
        <dbReference type="ARBA" id="ARBA00036916"/>
    </source>
</evidence>
<dbReference type="Proteomes" id="UP000005954">
    <property type="component" value="Unassembled WGS sequence"/>
</dbReference>
<dbReference type="PROSITE" id="PS01129">
    <property type="entry name" value="PSI_RLU"/>
    <property type="match status" value="1"/>
</dbReference>
<evidence type="ECO:0000256" key="8">
    <source>
        <dbReference type="PIRSR" id="PIRSR606225-1"/>
    </source>
</evidence>
<dbReference type="InterPro" id="IPR050188">
    <property type="entry name" value="RluA_PseudoU_synthase"/>
</dbReference>
<dbReference type="GO" id="GO:0000455">
    <property type="term" value="P:enzyme-directed rRNA pseudouridine synthesis"/>
    <property type="evidence" value="ECO:0007669"/>
    <property type="project" value="TreeGrafter"/>
</dbReference>
<dbReference type="SUPFAM" id="SSF55120">
    <property type="entry name" value="Pseudouridine synthase"/>
    <property type="match status" value="1"/>
</dbReference>
<dbReference type="PANTHER" id="PTHR21600:SF91">
    <property type="entry name" value="DUAL-SPECIFICITY RNA PSEUDOURIDINE SYNTHASE RLUA"/>
    <property type="match status" value="1"/>
</dbReference>
<evidence type="ECO:0000256" key="2">
    <source>
        <dbReference type="ARBA" id="ARBA00022552"/>
    </source>
</evidence>